<dbReference type="InterPro" id="IPR010767">
    <property type="entry name" value="Phage_CGC-2007_Cje0229"/>
</dbReference>
<proteinExistence type="predicted"/>
<accession>A0A6M7WFL1</accession>
<reference evidence="2 3" key="1">
    <citation type="submission" date="2018-10" db="EMBL/GenBank/DDBJ databases">
        <authorList>
            <person name="Perry B.J."/>
            <person name="Sullivan J.T."/>
            <person name="Murphy R.J.T."/>
            <person name="Ramsay J.P."/>
            <person name="Ronson C.W."/>
        </authorList>
    </citation>
    <scope>NUCLEOTIDE SEQUENCE [LARGE SCALE GENOMIC DNA]</scope>
    <source>
        <strain evidence="2 3">R88b</strain>
    </source>
</reference>
<evidence type="ECO:0000313" key="2">
    <source>
        <dbReference type="EMBL" id="QKD01272.1"/>
    </source>
</evidence>
<protein>
    <submittedName>
        <fullName evidence="2">DUF1353 domain-containing protein</fullName>
    </submittedName>
</protein>
<dbReference type="Proteomes" id="UP000503017">
    <property type="component" value="Chromosome"/>
</dbReference>
<evidence type="ECO:0000313" key="3">
    <source>
        <dbReference type="Proteomes" id="UP000503017"/>
    </source>
</evidence>
<gene>
    <name evidence="2" type="ORF">EB235_06950</name>
</gene>
<keyword evidence="1" id="KW-0732">Signal</keyword>
<evidence type="ECO:0000256" key="1">
    <source>
        <dbReference type="SAM" id="SignalP"/>
    </source>
</evidence>
<organism evidence="2 3">
    <name type="scientific">Mesorhizobium loti R88b</name>
    <dbReference type="NCBI Taxonomy" id="935548"/>
    <lineage>
        <taxon>Bacteria</taxon>
        <taxon>Pseudomonadati</taxon>
        <taxon>Pseudomonadota</taxon>
        <taxon>Alphaproteobacteria</taxon>
        <taxon>Hyphomicrobiales</taxon>
        <taxon>Phyllobacteriaceae</taxon>
        <taxon>Mesorhizobium</taxon>
    </lineage>
</organism>
<dbReference type="PROSITE" id="PS51257">
    <property type="entry name" value="PROKAR_LIPOPROTEIN"/>
    <property type="match status" value="1"/>
</dbReference>
<dbReference type="RefSeq" id="WP_080680855.1">
    <property type="nucleotide sequence ID" value="NZ_CP033367.1"/>
</dbReference>
<name>A0A6M7WFL1_RHILI</name>
<dbReference type="EMBL" id="CP033367">
    <property type="protein sequence ID" value="QKD01272.1"/>
    <property type="molecule type" value="Genomic_DNA"/>
</dbReference>
<feature type="signal peptide" evidence="1">
    <location>
        <begin position="1"/>
        <end position="29"/>
    </location>
</feature>
<dbReference type="AlphaFoldDB" id="A0A6M7WFL1"/>
<feature type="chain" id="PRO_5027064336" evidence="1">
    <location>
        <begin position="30"/>
        <end position="241"/>
    </location>
</feature>
<dbReference type="Pfam" id="PF07087">
    <property type="entry name" value="DUF1353"/>
    <property type="match status" value="1"/>
</dbReference>
<sequence length="241" mass="27578">MTNRVASFLAALTIASACALLLEVNYTFAQERVDRFEGTLVLRDYSGSESKKFELDSDLKYVDPNGREWYAWKGLITDGASIPWFLWSVVGSPFTGEYRRAAIIHDFYCAHHFRQWETVSRVFYDAMLTDGVNSTKASLMYYAVVRFGPRWTIKETETCPKLQLCANPGKLEVNVSTPSVSKSFEKGYLDEVESVRKYIDENHPNLAQLQSLAASKPPIPQSYSDENIIDNWNDNLWRSRE</sequence>